<reference evidence="9" key="1">
    <citation type="submission" date="2020-06" db="EMBL/GenBank/DDBJ databases">
        <title>Novel chitinolytic bacterium.</title>
        <authorList>
            <person name="Ungkulpasvich U."/>
            <person name="Kosugi A."/>
            <person name="Uke A."/>
        </authorList>
    </citation>
    <scope>NUCLEOTIDE SEQUENCE</scope>
    <source>
        <strain evidence="9">UUS1-1</strain>
    </source>
</reference>
<sequence>MYNKHRSALLLFLTAAIWGGTFIIVKESLAVLQPMAVIAYRFTIAFLFLALLYRRLISKNWRPALRPGLGLGFILTLAFATQTIGLKYTTPAVSALLTGMNGVFVALIETVFYRKRLTRPAFLGLMAATFGLLLITWPTEQFTLDLGILLTLACALLYAWHIVALGRAVAGSDPTTLTIIQFAVVATIAWFFTPGGLSAPLQMGAKIWGAILYLAIPATGIAFFCQSLAQQRLSPVATAIILATEPAFATLFSLLLGYEPCTLKLITGGLLLIGGAILSTVGESFKPEAGKMIA</sequence>
<dbReference type="InterPro" id="IPR037185">
    <property type="entry name" value="EmrE-like"/>
</dbReference>
<dbReference type="RefSeq" id="WP_181338491.1">
    <property type="nucleotide sequence ID" value="NZ_JAAKDE010000001.1"/>
</dbReference>
<evidence type="ECO:0000256" key="2">
    <source>
        <dbReference type="ARBA" id="ARBA00007362"/>
    </source>
</evidence>
<evidence type="ECO:0000256" key="3">
    <source>
        <dbReference type="ARBA" id="ARBA00022475"/>
    </source>
</evidence>
<comment type="caution">
    <text evidence="9">The sequence shown here is derived from an EMBL/GenBank/DDBJ whole genome shotgun (WGS) entry which is preliminary data.</text>
</comment>
<evidence type="ECO:0000313" key="9">
    <source>
        <dbReference type="EMBL" id="MBA2132057.1"/>
    </source>
</evidence>
<dbReference type="AlphaFoldDB" id="A0A8J6HVQ6"/>
<feature type="transmembrane region" description="Helical" evidence="7">
    <location>
        <begin position="205"/>
        <end position="224"/>
    </location>
</feature>
<name>A0A8J6HVQ6_9FIRM</name>
<dbReference type="Pfam" id="PF00892">
    <property type="entry name" value="EamA"/>
    <property type="match status" value="2"/>
</dbReference>
<feature type="transmembrane region" description="Helical" evidence="7">
    <location>
        <begin position="7"/>
        <end position="25"/>
    </location>
</feature>
<feature type="transmembrane region" description="Helical" evidence="7">
    <location>
        <begin position="65"/>
        <end position="86"/>
    </location>
</feature>
<proteinExistence type="inferred from homology"/>
<evidence type="ECO:0000259" key="8">
    <source>
        <dbReference type="Pfam" id="PF00892"/>
    </source>
</evidence>
<keyword evidence="5 7" id="KW-1133">Transmembrane helix</keyword>
<evidence type="ECO:0000256" key="7">
    <source>
        <dbReference type="SAM" id="Phobius"/>
    </source>
</evidence>
<feature type="transmembrane region" description="Helical" evidence="7">
    <location>
        <begin position="236"/>
        <end position="256"/>
    </location>
</feature>
<evidence type="ECO:0000256" key="1">
    <source>
        <dbReference type="ARBA" id="ARBA00004651"/>
    </source>
</evidence>
<evidence type="ECO:0000313" key="10">
    <source>
        <dbReference type="Proteomes" id="UP000657177"/>
    </source>
</evidence>
<accession>A0A8J6HVQ6</accession>
<feature type="transmembrane region" description="Helical" evidence="7">
    <location>
        <begin position="92"/>
        <end position="113"/>
    </location>
</feature>
<dbReference type="PANTHER" id="PTHR42920:SF5">
    <property type="entry name" value="EAMA DOMAIN-CONTAINING PROTEIN"/>
    <property type="match status" value="1"/>
</dbReference>
<comment type="similarity">
    <text evidence="2">Belongs to the EamA transporter family.</text>
</comment>
<feature type="transmembrane region" description="Helical" evidence="7">
    <location>
        <begin position="120"/>
        <end position="138"/>
    </location>
</feature>
<evidence type="ECO:0000256" key="6">
    <source>
        <dbReference type="ARBA" id="ARBA00023136"/>
    </source>
</evidence>
<keyword evidence="3" id="KW-1003">Cell membrane</keyword>
<keyword evidence="6 7" id="KW-0472">Membrane</keyword>
<dbReference type="SUPFAM" id="SSF103481">
    <property type="entry name" value="Multidrug resistance efflux transporter EmrE"/>
    <property type="match status" value="2"/>
</dbReference>
<feature type="transmembrane region" description="Helical" evidence="7">
    <location>
        <begin position="31"/>
        <end position="53"/>
    </location>
</feature>
<dbReference type="PANTHER" id="PTHR42920">
    <property type="entry name" value="OS03G0707200 PROTEIN-RELATED"/>
    <property type="match status" value="1"/>
</dbReference>
<keyword evidence="4 7" id="KW-0812">Transmembrane</keyword>
<dbReference type="EMBL" id="JAAKDE010000001">
    <property type="protein sequence ID" value="MBA2132057.1"/>
    <property type="molecule type" value="Genomic_DNA"/>
</dbReference>
<organism evidence="9 10">
    <name type="scientific">Capillibacterium thermochitinicola</name>
    <dbReference type="NCBI Taxonomy" id="2699427"/>
    <lineage>
        <taxon>Bacteria</taxon>
        <taxon>Bacillati</taxon>
        <taxon>Bacillota</taxon>
        <taxon>Capillibacterium</taxon>
    </lineage>
</organism>
<gene>
    <name evidence="9" type="ORF">G5B42_00565</name>
</gene>
<feature type="domain" description="EamA" evidence="8">
    <location>
        <begin position="146"/>
        <end position="280"/>
    </location>
</feature>
<feature type="domain" description="EamA" evidence="8">
    <location>
        <begin position="8"/>
        <end position="136"/>
    </location>
</feature>
<feature type="transmembrane region" description="Helical" evidence="7">
    <location>
        <begin position="144"/>
        <end position="163"/>
    </location>
</feature>
<protein>
    <submittedName>
        <fullName evidence="9">DMT family transporter</fullName>
    </submittedName>
</protein>
<dbReference type="Proteomes" id="UP000657177">
    <property type="component" value="Unassembled WGS sequence"/>
</dbReference>
<feature type="transmembrane region" description="Helical" evidence="7">
    <location>
        <begin position="262"/>
        <end position="282"/>
    </location>
</feature>
<dbReference type="InterPro" id="IPR051258">
    <property type="entry name" value="Diverse_Substrate_Transporter"/>
</dbReference>
<evidence type="ECO:0000256" key="5">
    <source>
        <dbReference type="ARBA" id="ARBA00022989"/>
    </source>
</evidence>
<keyword evidence="10" id="KW-1185">Reference proteome</keyword>
<comment type="subcellular location">
    <subcellularLocation>
        <location evidence="1">Cell membrane</location>
        <topology evidence="1">Multi-pass membrane protein</topology>
    </subcellularLocation>
</comment>
<feature type="transmembrane region" description="Helical" evidence="7">
    <location>
        <begin position="175"/>
        <end position="193"/>
    </location>
</feature>
<dbReference type="InterPro" id="IPR000620">
    <property type="entry name" value="EamA_dom"/>
</dbReference>
<dbReference type="GO" id="GO:0005886">
    <property type="term" value="C:plasma membrane"/>
    <property type="evidence" value="ECO:0007669"/>
    <property type="project" value="UniProtKB-SubCell"/>
</dbReference>
<evidence type="ECO:0000256" key="4">
    <source>
        <dbReference type="ARBA" id="ARBA00022692"/>
    </source>
</evidence>